<evidence type="ECO:0000313" key="1">
    <source>
        <dbReference type="EMBL" id="CAA7062165.1"/>
    </source>
</evidence>
<name>A0A6D2LP28_9BRAS</name>
<evidence type="ECO:0000313" key="2">
    <source>
        <dbReference type="Proteomes" id="UP000467841"/>
    </source>
</evidence>
<accession>A0A6D2LP28</accession>
<sequence length="341" mass="38888">MEGVTDLHKITSDSEIELINSAKAKQMTSVTNGKRAPALGQASRVWERGRLRVGKVYSGDNVLKLSEDVGRADQGWKPGGLLWHARMILEFMLFKYKEPHAIVFLSFQGLNQTDIEEIVWLLIRENDKVNGSDCEIQAVFEVLIMVNHFSLGVEFRMDNVVLIENPVKIMYSVWEQHELSILENLKLDLMQSFSYMLGEFVRLVVTVFSAVIIAGMKPHTKHKWREGRVDALKGAYPVTIKVELPANHLAPFLMYEMFHSPRPSELVITIYFLLKPAGRTILWLGAILTGDTTSKGMMEGRDIPMLLNSLWLFDGRTQQRFDKTKRTICWSGLFRSLQGCL</sequence>
<reference evidence="1" key="1">
    <citation type="submission" date="2020-01" db="EMBL/GenBank/DDBJ databases">
        <authorList>
            <person name="Mishra B."/>
        </authorList>
    </citation>
    <scope>NUCLEOTIDE SEQUENCE [LARGE SCALE GENOMIC DNA]</scope>
</reference>
<keyword evidence="2" id="KW-1185">Reference proteome</keyword>
<organism evidence="1 2">
    <name type="scientific">Microthlaspi erraticum</name>
    <dbReference type="NCBI Taxonomy" id="1685480"/>
    <lineage>
        <taxon>Eukaryota</taxon>
        <taxon>Viridiplantae</taxon>
        <taxon>Streptophyta</taxon>
        <taxon>Embryophyta</taxon>
        <taxon>Tracheophyta</taxon>
        <taxon>Spermatophyta</taxon>
        <taxon>Magnoliopsida</taxon>
        <taxon>eudicotyledons</taxon>
        <taxon>Gunneridae</taxon>
        <taxon>Pentapetalae</taxon>
        <taxon>rosids</taxon>
        <taxon>malvids</taxon>
        <taxon>Brassicales</taxon>
        <taxon>Brassicaceae</taxon>
        <taxon>Coluteocarpeae</taxon>
        <taxon>Microthlaspi</taxon>
    </lineage>
</organism>
<protein>
    <submittedName>
        <fullName evidence="1">Uncharacterized protein</fullName>
    </submittedName>
</protein>
<dbReference type="AlphaFoldDB" id="A0A6D2LP28"/>
<comment type="caution">
    <text evidence="1">The sequence shown here is derived from an EMBL/GenBank/DDBJ whole genome shotgun (WGS) entry which is preliminary data.</text>
</comment>
<gene>
    <name evidence="1" type="ORF">MERR_LOCUS49401</name>
</gene>
<dbReference type="EMBL" id="CACVBM020001928">
    <property type="protein sequence ID" value="CAA7062165.1"/>
    <property type="molecule type" value="Genomic_DNA"/>
</dbReference>
<proteinExistence type="predicted"/>
<dbReference type="Proteomes" id="UP000467841">
    <property type="component" value="Unassembled WGS sequence"/>
</dbReference>